<keyword evidence="3" id="KW-1185">Reference proteome</keyword>
<sequence length="179" mass="20160">MHNHPPISPFEDKTSSSYLPGEQLLSPVSPTKDIRDIISDRKFGDGDNNQVDPAEKEVSIAQWAYEQAVLEQHRLEKQHRSKVRTQVKDELQRTYGTRQGLDEYGAFDSSIRPLNLTAKTHRKPLLDADSDDDDHEDPITTNHNTSTLSHPNIPSLAPLKVLLEKDDDDVDKVLQTTAA</sequence>
<organism evidence="2 3">
    <name type="scientific">Linnemannia schmuckeri</name>
    <dbReference type="NCBI Taxonomy" id="64567"/>
    <lineage>
        <taxon>Eukaryota</taxon>
        <taxon>Fungi</taxon>
        <taxon>Fungi incertae sedis</taxon>
        <taxon>Mucoromycota</taxon>
        <taxon>Mortierellomycotina</taxon>
        <taxon>Mortierellomycetes</taxon>
        <taxon>Mortierellales</taxon>
        <taxon>Mortierellaceae</taxon>
        <taxon>Linnemannia</taxon>
    </lineage>
</organism>
<accession>A0A9P5S6M2</accession>
<gene>
    <name evidence="2" type="ORF">BG015_000680</name>
</gene>
<comment type="caution">
    <text evidence="2">The sequence shown here is derived from an EMBL/GenBank/DDBJ whole genome shotgun (WGS) entry which is preliminary data.</text>
</comment>
<feature type="compositionally biased region" description="Basic and acidic residues" evidence="1">
    <location>
        <begin position="32"/>
        <end position="45"/>
    </location>
</feature>
<name>A0A9P5S6M2_9FUNG</name>
<evidence type="ECO:0000313" key="2">
    <source>
        <dbReference type="EMBL" id="KAF9154536.1"/>
    </source>
</evidence>
<evidence type="ECO:0000313" key="3">
    <source>
        <dbReference type="Proteomes" id="UP000748756"/>
    </source>
</evidence>
<evidence type="ECO:0000256" key="1">
    <source>
        <dbReference type="SAM" id="MobiDB-lite"/>
    </source>
</evidence>
<proteinExistence type="predicted"/>
<reference evidence="2" key="1">
    <citation type="journal article" date="2020" name="Fungal Divers.">
        <title>Resolving the Mortierellaceae phylogeny through synthesis of multi-gene phylogenetics and phylogenomics.</title>
        <authorList>
            <person name="Vandepol N."/>
            <person name="Liber J."/>
            <person name="Desiro A."/>
            <person name="Na H."/>
            <person name="Kennedy M."/>
            <person name="Barry K."/>
            <person name="Grigoriev I.V."/>
            <person name="Miller A.N."/>
            <person name="O'Donnell K."/>
            <person name="Stajich J.E."/>
            <person name="Bonito G."/>
        </authorList>
    </citation>
    <scope>NUCLEOTIDE SEQUENCE</scope>
    <source>
        <strain evidence="2">NRRL 6426</strain>
    </source>
</reference>
<dbReference type="Proteomes" id="UP000748756">
    <property type="component" value="Unassembled WGS sequence"/>
</dbReference>
<protein>
    <submittedName>
        <fullName evidence="2">Uncharacterized protein</fullName>
    </submittedName>
</protein>
<dbReference type="OrthoDB" id="10593929at2759"/>
<feature type="compositionally biased region" description="Polar residues" evidence="1">
    <location>
        <begin position="139"/>
        <end position="152"/>
    </location>
</feature>
<dbReference type="EMBL" id="JAAAUQ010000111">
    <property type="protein sequence ID" value="KAF9154536.1"/>
    <property type="molecule type" value="Genomic_DNA"/>
</dbReference>
<dbReference type="AlphaFoldDB" id="A0A9P5S6M2"/>
<feature type="region of interest" description="Disordered" evidence="1">
    <location>
        <begin position="118"/>
        <end position="154"/>
    </location>
</feature>
<feature type="region of interest" description="Disordered" evidence="1">
    <location>
        <begin position="1"/>
        <end position="52"/>
    </location>
</feature>